<keyword evidence="3 6" id="KW-0378">Hydrolase</keyword>
<evidence type="ECO:0000313" key="9">
    <source>
        <dbReference type="Proteomes" id="UP000009168"/>
    </source>
</evidence>
<dbReference type="Pfam" id="PF00648">
    <property type="entry name" value="Peptidase_C2"/>
    <property type="match status" value="1"/>
</dbReference>
<evidence type="ECO:0000256" key="1">
    <source>
        <dbReference type="ARBA" id="ARBA00007623"/>
    </source>
</evidence>
<keyword evidence="2 6" id="KW-0645">Protease</keyword>
<sequence>MKSSRNNPVLLQLDSQFLQQQNSCQQCQILIQNEESLVLSHVDLYRQDIRYDANSNCLNLNEFKLEKGTNNKSQHKRATQKKQLDDNINKSCALFTDSEFPAGITQLVGENISHSNTITIQKDQNDIVWKRSTEFLKIQKSIFGKNGIQIHKIKQGTLKNCYLLSSLSCLAERPKRIAKLFKSRLISRYGLYSVFLYVNGEQREVIIDDLFPVYHQTGLFLFGGQLKQDLWILLVEKAWAKIHGGYMYLDMGTMREALHDLTGAPCDNYFLENEKEDEIWILITQALQKGYCITCGTKSINNKLLPNNTRMQDHILNEMGLVSSHAYSLLGAYILEDASKTKIIKLRNPWGKDEWNGKFSRKDEKFWESINKELKKKLGYQKSKDDEGIIFMQFEDFFKNFADLQVCMVNDSYKYTAFKTNQQTDKKYFYKISISQSGEYFITVNQKVKNKKEQYLFAGANQTDYSQVMMTLAQWDSKYKRYIYIDGNLDCYREVYTKKSKQQIFKEGDYILCVKVNWINQKDNDEIVISSYGVDSVNICPIDPIENFTRYTMLQHAMFQSENKKCLNKYMKNDFWICMSQMPEGYIYIAAWNNVKENNQNINFYRKNQKIYHKKSSSFVDDLCNQQKYDHQQLKSFDFNCKFIIKNMDGLKLKKPFKENIINFYLKPGQADIALIKCKDLEQLQSFDVEQQFIF</sequence>
<dbReference type="PROSITE" id="PS50203">
    <property type="entry name" value="CALPAIN_CAT"/>
    <property type="match status" value="1"/>
</dbReference>
<dbReference type="InterPro" id="IPR001300">
    <property type="entry name" value="Peptidase_C2_calpain_cat"/>
</dbReference>
<feature type="active site" evidence="5 6">
    <location>
        <position position="161"/>
    </location>
</feature>
<organism evidence="8 9">
    <name type="scientific">Tetrahymena thermophila (strain SB210)</name>
    <dbReference type="NCBI Taxonomy" id="312017"/>
    <lineage>
        <taxon>Eukaryota</taxon>
        <taxon>Sar</taxon>
        <taxon>Alveolata</taxon>
        <taxon>Ciliophora</taxon>
        <taxon>Intramacronucleata</taxon>
        <taxon>Oligohymenophorea</taxon>
        <taxon>Hymenostomatida</taxon>
        <taxon>Tetrahymenina</taxon>
        <taxon>Tetrahymenidae</taxon>
        <taxon>Tetrahymena</taxon>
    </lineage>
</organism>
<dbReference type="Gene3D" id="3.90.70.10">
    <property type="entry name" value="Cysteine proteinases"/>
    <property type="match status" value="1"/>
</dbReference>
<feature type="active site" evidence="5 6">
    <location>
        <position position="325"/>
    </location>
</feature>
<dbReference type="OrthoDB" id="268518at2759"/>
<dbReference type="PRINTS" id="PR00704">
    <property type="entry name" value="CALPAIN"/>
</dbReference>
<comment type="similarity">
    <text evidence="1">Belongs to the peptidase C2 family.</text>
</comment>
<protein>
    <submittedName>
        <fullName evidence="8">Calpain family cysteine protease</fullName>
    </submittedName>
</protein>
<dbReference type="GO" id="GO:0004198">
    <property type="term" value="F:calcium-dependent cysteine-type endopeptidase activity"/>
    <property type="evidence" value="ECO:0007669"/>
    <property type="project" value="InterPro"/>
</dbReference>
<dbReference type="PANTHER" id="PTHR10183">
    <property type="entry name" value="CALPAIN"/>
    <property type="match status" value="1"/>
</dbReference>
<evidence type="ECO:0000256" key="3">
    <source>
        <dbReference type="ARBA" id="ARBA00022801"/>
    </source>
</evidence>
<dbReference type="InParanoid" id="I7MF26"/>
<evidence type="ECO:0000256" key="2">
    <source>
        <dbReference type="ARBA" id="ARBA00022670"/>
    </source>
</evidence>
<proteinExistence type="inferred from homology"/>
<dbReference type="Proteomes" id="UP000009168">
    <property type="component" value="Unassembled WGS sequence"/>
</dbReference>
<dbReference type="SMART" id="SM00230">
    <property type="entry name" value="CysPc"/>
    <property type="match status" value="1"/>
</dbReference>
<dbReference type="eggNOG" id="KOG0045">
    <property type="taxonomic scope" value="Eukaryota"/>
</dbReference>
<dbReference type="RefSeq" id="XP_001018608.2">
    <property type="nucleotide sequence ID" value="XM_001018608.2"/>
</dbReference>
<name>I7MF26_TETTS</name>
<dbReference type="PANTHER" id="PTHR10183:SF379">
    <property type="entry name" value="CALPAIN-5"/>
    <property type="match status" value="1"/>
</dbReference>
<dbReference type="KEGG" id="tet:TTHERM_00287920"/>
<evidence type="ECO:0000259" key="7">
    <source>
        <dbReference type="PROSITE" id="PS50203"/>
    </source>
</evidence>
<dbReference type="InterPro" id="IPR022684">
    <property type="entry name" value="Calpain_cysteine_protease"/>
</dbReference>
<dbReference type="GeneID" id="7834501"/>
<keyword evidence="4 6" id="KW-0788">Thiol protease</keyword>
<dbReference type="CDD" id="cd00044">
    <property type="entry name" value="CysPc"/>
    <property type="match status" value="1"/>
</dbReference>
<dbReference type="GO" id="GO:0006508">
    <property type="term" value="P:proteolysis"/>
    <property type="evidence" value="ECO:0007669"/>
    <property type="project" value="UniProtKB-KW"/>
</dbReference>
<evidence type="ECO:0000256" key="5">
    <source>
        <dbReference type="PIRSR" id="PIRSR622684-1"/>
    </source>
</evidence>
<dbReference type="EMBL" id="GG662651">
    <property type="protein sequence ID" value="EAR98363.2"/>
    <property type="molecule type" value="Genomic_DNA"/>
</dbReference>
<reference evidence="9" key="1">
    <citation type="journal article" date="2006" name="PLoS Biol.">
        <title>Macronuclear genome sequence of the ciliate Tetrahymena thermophila, a model eukaryote.</title>
        <authorList>
            <person name="Eisen J.A."/>
            <person name="Coyne R.S."/>
            <person name="Wu M."/>
            <person name="Wu D."/>
            <person name="Thiagarajan M."/>
            <person name="Wortman J.R."/>
            <person name="Badger J.H."/>
            <person name="Ren Q."/>
            <person name="Amedeo P."/>
            <person name="Jones K.M."/>
            <person name="Tallon L.J."/>
            <person name="Delcher A.L."/>
            <person name="Salzberg S.L."/>
            <person name="Silva J.C."/>
            <person name="Haas B.J."/>
            <person name="Majoros W.H."/>
            <person name="Farzad M."/>
            <person name="Carlton J.M."/>
            <person name="Smith R.K. Jr."/>
            <person name="Garg J."/>
            <person name="Pearlman R.E."/>
            <person name="Karrer K.M."/>
            <person name="Sun L."/>
            <person name="Manning G."/>
            <person name="Elde N.C."/>
            <person name="Turkewitz A.P."/>
            <person name="Asai D.J."/>
            <person name="Wilkes D.E."/>
            <person name="Wang Y."/>
            <person name="Cai H."/>
            <person name="Collins K."/>
            <person name="Stewart B.A."/>
            <person name="Lee S.R."/>
            <person name="Wilamowska K."/>
            <person name="Weinberg Z."/>
            <person name="Ruzzo W.L."/>
            <person name="Wloga D."/>
            <person name="Gaertig J."/>
            <person name="Frankel J."/>
            <person name="Tsao C.-C."/>
            <person name="Gorovsky M.A."/>
            <person name="Keeling P.J."/>
            <person name="Waller R.F."/>
            <person name="Patron N.J."/>
            <person name="Cherry J.M."/>
            <person name="Stover N.A."/>
            <person name="Krieger C.J."/>
            <person name="del Toro C."/>
            <person name="Ryder H.F."/>
            <person name="Williamson S.C."/>
            <person name="Barbeau R.A."/>
            <person name="Hamilton E.P."/>
            <person name="Orias E."/>
        </authorList>
    </citation>
    <scope>NUCLEOTIDE SEQUENCE [LARGE SCALE GENOMIC DNA]</scope>
    <source>
        <strain evidence="9">SB210</strain>
    </source>
</reference>
<dbReference type="InterPro" id="IPR038765">
    <property type="entry name" value="Papain-like_cys_pep_sf"/>
</dbReference>
<dbReference type="SMR" id="I7MF26"/>
<dbReference type="SUPFAM" id="SSF54001">
    <property type="entry name" value="Cysteine proteinases"/>
    <property type="match status" value="1"/>
</dbReference>
<dbReference type="AlphaFoldDB" id="I7MF26"/>
<evidence type="ECO:0000256" key="4">
    <source>
        <dbReference type="ARBA" id="ARBA00022807"/>
    </source>
</evidence>
<evidence type="ECO:0000313" key="8">
    <source>
        <dbReference type="EMBL" id="EAR98363.2"/>
    </source>
</evidence>
<evidence type="ECO:0000256" key="6">
    <source>
        <dbReference type="PROSITE-ProRule" id="PRU00239"/>
    </source>
</evidence>
<feature type="active site" evidence="5 6">
    <location>
        <position position="348"/>
    </location>
</feature>
<accession>I7MF26</accession>
<gene>
    <name evidence="8" type="ORF">TTHERM_00287920</name>
</gene>
<keyword evidence="9" id="KW-1185">Reference proteome</keyword>
<feature type="domain" description="Calpain catalytic" evidence="7">
    <location>
        <begin position="94"/>
        <end position="410"/>
    </location>
</feature>